<dbReference type="RefSeq" id="WP_353531313.1">
    <property type="nucleotide sequence ID" value="NZ_JBBMEX010000013.1"/>
</dbReference>
<evidence type="ECO:0000313" key="3">
    <source>
        <dbReference type="Proteomes" id="UP001454489"/>
    </source>
</evidence>
<dbReference type="Gene3D" id="3.40.50.720">
    <property type="entry name" value="NAD(P)-binding Rossmann-like Domain"/>
    <property type="match status" value="1"/>
</dbReference>
<dbReference type="EMBL" id="JBBMEX010000013">
    <property type="protein sequence ID" value="MEQ2558513.1"/>
    <property type="molecule type" value="Genomic_DNA"/>
</dbReference>
<dbReference type="SUPFAM" id="SSF51735">
    <property type="entry name" value="NAD(P)-binding Rossmann-fold domains"/>
    <property type="match status" value="1"/>
</dbReference>
<sequence length="262" mass="29097">MEKNVLCVKNRDARQQYLAQMLLEDGCQVTLCEEKCRELGEYELVLLPVVTAKLDLKQMICQLQKGQRVFGGNLPEFFQDACMEKGVSCYDYMEEETIAVKNAVATAEGAIAEAICFSEETLYGAKVLVTGYGRCGRVLADRLCGMRCEVTVLEQEPEKRAIAEISGCHSVQNIEEILTEHTAGEYRFLFNTVPVRIWKEAALKELPAGMTIIDIASGGGGVDHDYCQCHGIRAKLCPGLPGKYAPKTSAKILHEYIVEQCR</sequence>
<accession>A0ABV1HFN3</accession>
<comment type="caution">
    <text evidence="2">The sequence shown here is derived from an EMBL/GenBank/DDBJ whole genome shotgun (WGS) entry which is preliminary data.</text>
</comment>
<dbReference type="InterPro" id="IPR036291">
    <property type="entry name" value="NAD(P)-bd_dom_sf"/>
</dbReference>
<evidence type="ECO:0000313" key="2">
    <source>
        <dbReference type="EMBL" id="MEQ2558513.1"/>
    </source>
</evidence>
<gene>
    <name evidence="2" type="ORF">WMO43_11640</name>
</gene>
<dbReference type="InterPro" id="IPR006140">
    <property type="entry name" value="D-isomer_DH_NAD-bd"/>
</dbReference>
<proteinExistence type="predicted"/>
<name>A0ABV1HFN3_9FIRM</name>
<evidence type="ECO:0000259" key="1">
    <source>
        <dbReference type="Pfam" id="PF02826"/>
    </source>
</evidence>
<dbReference type="Pfam" id="PF02826">
    <property type="entry name" value="2-Hacid_dh_C"/>
    <property type="match status" value="1"/>
</dbReference>
<protein>
    <submittedName>
        <fullName evidence="2">NAD(P)-dependent oxidoreductase</fullName>
    </submittedName>
</protein>
<dbReference type="Proteomes" id="UP001454489">
    <property type="component" value="Unassembled WGS sequence"/>
</dbReference>
<reference evidence="2 3" key="1">
    <citation type="submission" date="2024-03" db="EMBL/GenBank/DDBJ databases">
        <title>Human intestinal bacterial collection.</title>
        <authorList>
            <person name="Pauvert C."/>
            <person name="Hitch T.C.A."/>
            <person name="Clavel T."/>
        </authorList>
    </citation>
    <scope>NUCLEOTIDE SEQUENCE [LARGE SCALE GENOMIC DNA]</scope>
    <source>
        <strain evidence="2 3">CLA-AA-H185</strain>
    </source>
</reference>
<organism evidence="2 3">
    <name type="scientific">Maccoyibacter intestinihominis</name>
    <dbReference type="NCBI Taxonomy" id="3133499"/>
    <lineage>
        <taxon>Bacteria</taxon>
        <taxon>Bacillati</taxon>
        <taxon>Bacillota</taxon>
        <taxon>Clostridia</taxon>
        <taxon>Lachnospirales</taxon>
        <taxon>Lachnospiraceae</taxon>
        <taxon>Maccoyibacter</taxon>
    </lineage>
</organism>
<keyword evidence="3" id="KW-1185">Reference proteome</keyword>
<feature type="domain" description="D-isomer specific 2-hydroxyacid dehydrogenase NAD-binding" evidence="1">
    <location>
        <begin position="116"/>
        <end position="219"/>
    </location>
</feature>